<comment type="caution">
    <text evidence="1">The sequence shown here is derived from an EMBL/GenBank/DDBJ whole genome shotgun (WGS) entry which is preliminary data.</text>
</comment>
<accession>A0ABY2Y5Y4</accession>
<keyword evidence="2" id="KW-1185">Reference proteome</keyword>
<protein>
    <submittedName>
        <fullName evidence="1">Uncharacterized protein</fullName>
    </submittedName>
</protein>
<gene>
    <name evidence="1" type="ORF">FIC94_13140</name>
</gene>
<dbReference type="EMBL" id="VEWL01000007">
    <property type="protein sequence ID" value="TNV15086.1"/>
    <property type="molecule type" value="Genomic_DNA"/>
</dbReference>
<organism evidence="1 2">
    <name type="scientific">Ochrobactrum teleogrylli</name>
    <dbReference type="NCBI Taxonomy" id="2479765"/>
    <lineage>
        <taxon>Bacteria</taxon>
        <taxon>Pseudomonadati</taxon>
        <taxon>Pseudomonadota</taxon>
        <taxon>Alphaproteobacteria</taxon>
        <taxon>Hyphomicrobiales</taxon>
        <taxon>Brucellaceae</taxon>
        <taxon>Brucella/Ochrobactrum group</taxon>
        <taxon>Ochrobactrum</taxon>
    </lineage>
</organism>
<evidence type="ECO:0000313" key="2">
    <source>
        <dbReference type="Proteomes" id="UP000312784"/>
    </source>
</evidence>
<sequence>MKTLNCTELGKLTGYHYIIPAICKIFQYLEATSGSIRLESLALLGTSYVLFIHPSICKIAAAGWGLRKVAQLSRSHAVTVFTLLSKVAELAFAHIDIRRSVAIC</sequence>
<reference evidence="1 2" key="1">
    <citation type="submission" date="2019-06" db="EMBL/GenBank/DDBJ databases">
        <title>Ochrobactrum cricket sp.nov., isolated from the insect Teleogryllus occipitalis living in deserted cropland.</title>
        <authorList>
            <person name="Hu M."/>
        </authorList>
    </citation>
    <scope>NUCLEOTIDE SEQUENCE [LARGE SCALE GENOMIC DNA]</scope>
    <source>
        <strain evidence="1 2">LCB8</strain>
    </source>
</reference>
<dbReference type="Proteomes" id="UP000312784">
    <property type="component" value="Unassembled WGS sequence"/>
</dbReference>
<proteinExistence type="predicted"/>
<name>A0ABY2Y5Y4_9HYPH</name>
<evidence type="ECO:0000313" key="1">
    <source>
        <dbReference type="EMBL" id="TNV15086.1"/>
    </source>
</evidence>